<evidence type="ECO:0000256" key="8">
    <source>
        <dbReference type="SAM" id="Phobius"/>
    </source>
</evidence>
<evidence type="ECO:0000313" key="9">
    <source>
        <dbReference type="EMBL" id="KAJ6649150.1"/>
    </source>
</evidence>
<keyword evidence="7" id="KW-0325">Glycoprotein</keyword>
<protein>
    <submittedName>
        <fullName evidence="9">Uncharacterized protein</fullName>
    </submittedName>
</protein>
<dbReference type="GO" id="GO:0005886">
    <property type="term" value="C:plasma membrane"/>
    <property type="evidence" value="ECO:0007669"/>
    <property type="project" value="UniProtKB-SubCell"/>
</dbReference>
<dbReference type="OrthoDB" id="8050636at2759"/>
<name>A0A9Q0SA57_9DIPT</name>
<organism evidence="9 10">
    <name type="scientific">Pseudolycoriella hygida</name>
    <dbReference type="NCBI Taxonomy" id="35572"/>
    <lineage>
        <taxon>Eukaryota</taxon>
        <taxon>Metazoa</taxon>
        <taxon>Ecdysozoa</taxon>
        <taxon>Arthropoda</taxon>
        <taxon>Hexapoda</taxon>
        <taxon>Insecta</taxon>
        <taxon>Pterygota</taxon>
        <taxon>Neoptera</taxon>
        <taxon>Endopterygota</taxon>
        <taxon>Diptera</taxon>
        <taxon>Nematocera</taxon>
        <taxon>Sciaroidea</taxon>
        <taxon>Sciaridae</taxon>
        <taxon>Pseudolycoriella</taxon>
    </lineage>
</organism>
<evidence type="ECO:0000256" key="2">
    <source>
        <dbReference type="ARBA" id="ARBA00022475"/>
    </source>
</evidence>
<keyword evidence="2" id="KW-1003">Cell membrane</keyword>
<accession>A0A9Q0SA57</accession>
<keyword evidence="5 8" id="KW-0472">Membrane</keyword>
<dbReference type="PANTHER" id="PTHR42643">
    <property type="entry name" value="IONOTROPIC RECEPTOR 20A-RELATED"/>
    <property type="match status" value="1"/>
</dbReference>
<reference evidence="9" key="1">
    <citation type="submission" date="2022-07" db="EMBL/GenBank/DDBJ databases">
        <authorList>
            <person name="Trinca V."/>
            <person name="Uliana J.V.C."/>
            <person name="Torres T.T."/>
            <person name="Ward R.J."/>
            <person name="Monesi N."/>
        </authorList>
    </citation>
    <scope>NUCLEOTIDE SEQUENCE</scope>
    <source>
        <strain evidence="9">HSMRA1968</strain>
        <tissue evidence="9">Whole embryos</tissue>
    </source>
</reference>
<evidence type="ECO:0000256" key="4">
    <source>
        <dbReference type="ARBA" id="ARBA00022989"/>
    </source>
</evidence>
<evidence type="ECO:0000256" key="1">
    <source>
        <dbReference type="ARBA" id="ARBA00004651"/>
    </source>
</evidence>
<sequence length="499" mass="57714">MDRDSYTSLKKLSSLLWENKILNFIILRDCKLTADVHSYFPFANEKTYFHKEPTSYIQETDPFSPNLPFFPNKVPLKVDNCEIIVSTGIWPPTVIDVNSNEPGIEMDLVFILAKHINASINFVVDPDSWIGLTQDEKGEHTGRMARLKQEAYDMLAGAMPAHINIYRDFDTSECYLPNSISFIVPTAAVFPSSLVLWSMLEFFCFVELQRNHLFGKNTSVFLIIVGFILCLSILTNFLIRLAWKHLNRDGKCNPTKNFFNNTLTTFFVFLRTLIETSTPTLPSDLMTADPVQEKYFTTKSINCTVMMGLKLTAMGEAATFTDILRADHIAAQWVSSSGAKSIYFVTNGKLKYWHNVLFYRGNIFTERMNDLVKRINQSGFWASQIKKYYSRRLIRIMIRQQLMVLNYHRGISNEKLIHQLNKDFRDTSDSHGMEEGNKSEKYMIETNEQEIIQRFVRTDKTLVTWDHLSTVFRLWAIGMAASGITFVFERFVYFGLRKI</sequence>
<dbReference type="Proteomes" id="UP001151699">
    <property type="component" value="Chromosome A"/>
</dbReference>
<keyword evidence="6" id="KW-0675">Receptor</keyword>
<dbReference type="AlphaFoldDB" id="A0A9Q0SA57"/>
<keyword evidence="3 8" id="KW-0812">Transmembrane</keyword>
<evidence type="ECO:0000256" key="5">
    <source>
        <dbReference type="ARBA" id="ARBA00023136"/>
    </source>
</evidence>
<comment type="caution">
    <text evidence="9">The sequence shown here is derived from an EMBL/GenBank/DDBJ whole genome shotgun (WGS) entry which is preliminary data.</text>
</comment>
<feature type="transmembrane region" description="Helical" evidence="8">
    <location>
        <begin position="182"/>
        <end position="208"/>
    </location>
</feature>
<comment type="subcellular location">
    <subcellularLocation>
        <location evidence="1">Cell membrane</location>
        <topology evidence="1">Multi-pass membrane protein</topology>
    </subcellularLocation>
</comment>
<keyword evidence="10" id="KW-1185">Reference proteome</keyword>
<proteinExistence type="predicted"/>
<evidence type="ECO:0000256" key="3">
    <source>
        <dbReference type="ARBA" id="ARBA00022692"/>
    </source>
</evidence>
<evidence type="ECO:0000313" key="10">
    <source>
        <dbReference type="Proteomes" id="UP001151699"/>
    </source>
</evidence>
<dbReference type="InterPro" id="IPR052192">
    <property type="entry name" value="Insect_Ionotropic_Sensory_Rcpt"/>
</dbReference>
<feature type="transmembrane region" description="Helical" evidence="8">
    <location>
        <begin position="220"/>
        <end position="243"/>
    </location>
</feature>
<gene>
    <name evidence="9" type="ORF">Bhyg_04383</name>
</gene>
<dbReference type="PANTHER" id="PTHR42643:SF30">
    <property type="entry name" value="IONOTROPIC RECEPTOR 40A-RELATED"/>
    <property type="match status" value="1"/>
</dbReference>
<dbReference type="SUPFAM" id="SSF53850">
    <property type="entry name" value="Periplasmic binding protein-like II"/>
    <property type="match status" value="1"/>
</dbReference>
<keyword evidence="4 8" id="KW-1133">Transmembrane helix</keyword>
<evidence type="ECO:0000256" key="6">
    <source>
        <dbReference type="ARBA" id="ARBA00023170"/>
    </source>
</evidence>
<feature type="transmembrane region" description="Helical" evidence="8">
    <location>
        <begin position="474"/>
        <end position="496"/>
    </location>
</feature>
<evidence type="ECO:0000256" key="7">
    <source>
        <dbReference type="ARBA" id="ARBA00023180"/>
    </source>
</evidence>
<dbReference type="Gene3D" id="3.40.190.10">
    <property type="entry name" value="Periplasmic binding protein-like II"/>
    <property type="match status" value="1"/>
</dbReference>
<dbReference type="EMBL" id="WJQU01000001">
    <property type="protein sequence ID" value="KAJ6649150.1"/>
    <property type="molecule type" value="Genomic_DNA"/>
</dbReference>